<organism evidence="9 10">
    <name type="scientific">Ranatra chinensis</name>
    <dbReference type="NCBI Taxonomy" id="642074"/>
    <lineage>
        <taxon>Eukaryota</taxon>
        <taxon>Metazoa</taxon>
        <taxon>Ecdysozoa</taxon>
        <taxon>Arthropoda</taxon>
        <taxon>Hexapoda</taxon>
        <taxon>Insecta</taxon>
        <taxon>Pterygota</taxon>
        <taxon>Neoptera</taxon>
        <taxon>Paraneoptera</taxon>
        <taxon>Hemiptera</taxon>
        <taxon>Heteroptera</taxon>
        <taxon>Panheteroptera</taxon>
        <taxon>Nepomorpha</taxon>
        <taxon>Nepidae</taxon>
        <taxon>Ranatrinae</taxon>
        <taxon>Ranatra</taxon>
    </lineage>
</organism>
<dbReference type="InterPro" id="IPR036388">
    <property type="entry name" value="WH-like_DNA-bd_sf"/>
</dbReference>
<dbReference type="SMART" id="SM00339">
    <property type="entry name" value="FH"/>
    <property type="match status" value="1"/>
</dbReference>
<name>A0ABD0Y7U6_9HEMI</name>
<dbReference type="AlphaFoldDB" id="A0ABD0Y7U6"/>
<dbReference type="InterPro" id="IPR047119">
    <property type="entry name" value="FOXN2/3-like"/>
</dbReference>
<evidence type="ECO:0000256" key="6">
    <source>
        <dbReference type="PROSITE-ProRule" id="PRU00089"/>
    </source>
</evidence>
<dbReference type="Gene3D" id="1.10.10.10">
    <property type="entry name" value="Winged helix-like DNA-binding domain superfamily/Winged helix DNA-binding domain"/>
    <property type="match status" value="1"/>
</dbReference>
<dbReference type="InterPro" id="IPR030456">
    <property type="entry name" value="TF_fork_head_CS_2"/>
</dbReference>
<sequence length="343" mass="39094">MDRRLLVCKKDDSSQIPNTGIRAERVLSFLRRLDTSRSTVKSEPEQENTLKMAPETAHNANRGLKRRADSDPDDLPNSNAKCDDYPAIDVREKLTKCDPMFRIVSEECTDLSWLTGFRVGTIFGNVSSLDESLRQSRDKNSSVQPPVADSNASKKPGLTYTELIEKALQENGELTVSGIYKWIYTNYPYFNKDDGRWKNSVRHNLSINPQFRKGDKCLAGGSGHFWTLSNEYSDEFRKWQQLKQGRQEITKEYQLSSEERETIEATKSILEAESNNIYEEDNLIKAANDFLHGMEGGVEVELMNNNNIIHTIEESPDYTFCETSLFPDAVGIGHSYEYNDSDD</sequence>
<evidence type="ECO:0000256" key="2">
    <source>
        <dbReference type="ARBA" id="ARBA00023015"/>
    </source>
</evidence>
<reference evidence="9 10" key="1">
    <citation type="submission" date="2024-07" db="EMBL/GenBank/DDBJ databases">
        <title>Chromosome-level genome assembly of the water stick insect Ranatra chinensis (Heteroptera: Nepidae).</title>
        <authorList>
            <person name="Liu X."/>
        </authorList>
    </citation>
    <scope>NUCLEOTIDE SEQUENCE [LARGE SCALE GENOMIC DNA]</scope>
    <source>
        <strain evidence="9">Cailab_2021Rc</strain>
        <tissue evidence="9">Muscle</tissue>
    </source>
</reference>
<dbReference type="Pfam" id="PF00250">
    <property type="entry name" value="Forkhead"/>
    <property type="match status" value="1"/>
</dbReference>
<comment type="subcellular location">
    <subcellularLocation>
        <location evidence="1 6">Nucleus</location>
    </subcellularLocation>
</comment>
<dbReference type="PRINTS" id="PR00053">
    <property type="entry name" value="FORKHEAD"/>
</dbReference>
<keyword evidence="5 6" id="KW-0539">Nucleus</keyword>
<feature type="region of interest" description="Disordered" evidence="7">
    <location>
        <begin position="36"/>
        <end position="80"/>
    </location>
</feature>
<keyword evidence="10" id="KW-1185">Reference proteome</keyword>
<dbReference type="GO" id="GO:0005634">
    <property type="term" value="C:nucleus"/>
    <property type="evidence" value="ECO:0007669"/>
    <property type="project" value="UniProtKB-SubCell"/>
</dbReference>
<keyword evidence="3 6" id="KW-0238">DNA-binding</keyword>
<dbReference type="PANTHER" id="PTHR13962">
    <property type="entry name" value="FORKHEAD BOX PROTEIN N3-LIKE PROTEIN-RELATED"/>
    <property type="match status" value="1"/>
</dbReference>
<feature type="region of interest" description="Disordered" evidence="7">
    <location>
        <begin position="134"/>
        <end position="155"/>
    </location>
</feature>
<evidence type="ECO:0000259" key="8">
    <source>
        <dbReference type="PROSITE" id="PS50039"/>
    </source>
</evidence>
<dbReference type="CDD" id="cd00059">
    <property type="entry name" value="FH_FOX"/>
    <property type="match status" value="1"/>
</dbReference>
<evidence type="ECO:0000256" key="5">
    <source>
        <dbReference type="ARBA" id="ARBA00023242"/>
    </source>
</evidence>
<dbReference type="InterPro" id="IPR036390">
    <property type="entry name" value="WH_DNA-bd_sf"/>
</dbReference>
<evidence type="ECO:0000313" key="10">
    <source>
        <dbReference type="Proteomes" id="UP001558652"/>
    </source>
</evidence>
<dbReference type="PROSITE" id="PS00658">
    <property type="entry name" value="FORK_HEAD_2"/>
    <property type="match status" value="1"/>
</dbReference>
<comment type="caution">
    <text evidence="9">The sequence shown here is derived from an EMBL/GenBank/DDBJ whole genome shotgun (WGS) entry which is preliminary data.</text>
</comment>
<keyword evidence="2" id="KW-0805">Transcription regulation</keyword>
<feature type="domain" description="Fork-head" evidence="8">
    <location>
        <begin position="155"/>
        <end position="246"/>
    </location>
</feature>
<proteinExistence type="predicted"/>
<evidence type="ECO:0000256" key="4">
    <source>
        <dbReference type="ARBA" id="ARBA00023163"/>
    </source>
</evidence>
<evidence type="ECO:0000256" key="7">
    <source>
        <dbReference type="SAM" id="MobiDB-lite"/>
    </source>
</evidence>
<feature type="DNA-binding region" description="Fork-head" evidence="6">
    <location>
        <begin position="155"/>
        <end position="246"/>
    </location>
</feature>
<dbReference type="PROSITE" id="PS50039">
    <property type="entry name" value="FORK_HEAD_3"/>
    <property type="match status" value="1"/>
</dbReference>
<dbReference type="Proteomes" id="UP001558652">
    <property type="component" value="Unassembled WGS sequence"/>
</dbReference>
<dbReference type="PANTHER" id="PTHR13962:SF17">
    <property type="entry name" value="FORKHEAD BOX PROTEIN N4"/>
    <property type="match status" value="1"/>
</dbReference>
<gene>
    <name evidence="9" type="ORF">AAG570_007816</name>
</gene>
<accession>A0ABD0Y7U6</accession>
<evidence type="ECO:0000256" key="3">
    <source>
        <dbReference type="ARBA" id="ARBA00023125"/>
    </source>
</evidence>
<evidence type="ECO:0000313" key="9">
    <source>
        <dbReference type="EMBL" id="KAL1114993.1"/>
    </source>
</evidence>
<dbReference type="EMBL" id="JBFDAA010000021">
    <property type="protein sequence ID" value="KAL1114993.1"/>
    <property type="molecule type" value="Genomic_DNA"/>
</dbReference>
<evidence type="ECO:0000256" key="1">
    <source>
        <dbReference type="ARBA" id="ARBA00004123"/>
    </source>
</evidence>
<keyword evidence="4" id="KW-0804">Transcription</keyword>
<protein>
    <recommendedName>
        <fullName evidence="8">Fork-head domain-containing protein</fullName>
    </recommendedName>
</protein>
<dbReference type="InterPro" id="IPR001766">
    <property type="entry name" value="Fork_head_dom"/>
</dbReference>
<dbReference type="SUPFAM" id="SSF46785">
    <property type="entry name" value="Winged helix' DNA-binding domain"/>
    <property type="match status" value="1"/>
</dbReference>
<dbReference type="GO" id="GO:0003677">
    <property type="term" value="F:DNA binding"/>
    <property type="evidence" value="ECO:0007669"/>
    <property type="project" value="UniProtKB-UniRule"/>
</dbReference>